<keyword evidence="2" id="KW-0812">Transmembrane</keyword>
<feature type="region of interest" description="Disordered" evidence="1">
    <location>
        <begin position="233"/>
        <end position="300"/>
    </location>
</feature>
<evidence type="ECO:0000313" key="3">
    <source>
        <dbReference type="EMBL" id="AEK30893.1"/>
    </source>
</evidence>
<dbReference type="KEGG" id="bnm:BALAC2494_01315"/>
<feature type="compositionally biased region" description="Polar residues" evidence="1">
    <location>
        <begin position="335"/>
        <end position="356"/>
    </location>
</feature>
<evidence type="ECO:0000256" key="1">
    <source>
        <dbReference type="SAM" id="MobiDB-lite"/>
    </source>
</evidence>
<name>A0A806FJ62_BIFAN</name>
<feature type="transmembrane region" description="Helical" evidence="2">
    <location>
        <begin position="206"/>
        <end position="226"/>
    </location>
</feature>
<dbReference type="GeneID" id="29696477"/>
<feature type="compositionally biased region" description="Basic and acidic residues" evidence="1">
    <location>
        <begin position="235"/>
        <end position="256"/>
    </location>
</feature>
<feature type="compositionally biased region" description="Acidic residues" evidence="1">
    <location>
        <begin position="412"/>
        <end position="421"/>
    </location>
</feature>
<evidence type="ECO:0000313" key="4">
    <source>
        <dbReference type="Proteomes" id="UP000008394"/>
    </source>
</evidence>
<proteinExistence type="predicted"/>
<feature type="compositionally biased region" description="Basic residues" evidence="1">
    <location>
        <begin position="269"/>
        <end position="287"/>
    </location>
</feature>
<reference evidence="3 4" key="1">
    <citation type="journal article" date="2011" name="J. Bacteriol.">
        <title>Genome Sequence of the Probiotic Strain Bifidobacterium animalis subsp. lactis CNCM I-2494.</title>
        <authorList>
            <person name="Chervaux C."/>
            <person name="Grimaldi C."/>
            <person name="Bolotin A."/>
            <person name="Quinquis B."/>
            <person name="Legrain-Raspaud S."/>
            <person name="van Hylckama Vlieg J.E."/>
            <person name="Denariaz G."/>
            <person name="Smokvina T."/>
        </authorList>
    </citation>
    <scope>NUCLEOTIDE SEQUENCE [LARGE SCALE GENOMIC DNA]</scope>
    <source>
        <strain evidence="3 4">CNCM I-2494</strain>
    </source>
</reference>
<dbReference type="Proteomes" id="UP000008394">
    <property type="component" value="Chromosome"/>
</dbReference>
<gene>
    <name evidence="3" type="ORF">BALAC2494_01315</name>
</gene>
<feature type="region of interest" description="Disordered" evidence="1">
    <location>
        <begin position="314"/>
        <end position="449"/>
    </location>
</feature>
<organism evidence="3 4">
    <name type="scientific">Bifidobacterium animalis subsp. lactis CNCM I-2494</name>
    <dbReference type="NCBI Taxonomy" id="1042403"/>
    <lineage>
        <taxon>Bacteria</taxon>
        <taxon>Bacillati</taxon>
        <taxon>Actinomycetota</taxon>
        <taxon>Actinomycetes</taxon>
        <taxon>Bifidobacteriales</taxon>
        <taxon>Bifidobacteriaceae</taxon>
        <taxon>Bifidobacterium</taxon>
    </lineage>
</organism>
<sequence length="449" mass="48076">MTDIHEQREQTRTKKEPTRHAKIMRGVVTPIFGLLAVACIVFGILNQTIWQPNPQIAATAPVRNTQYLLVDQGVANLVDKNVRIEAASPSATANDGVCMALTSPKDAAGWLAGQPYERITGLSNWSTLSYAEQGAQGEANTSGADVAFKDSNMWKEVNCGAGKASLDLKDAAGTDVVLADFGQKVSDGSLEMHWTRHDIPNFSIPWYFAGGLCAVLAVLCASVFAMDMSARRKKVSEDAERARQERQEQRKDEPKIGEALAGSLAALKPRSKGKSKTKGGPRHGRHAGKQEDEQPTTPTIVDPHARNLVAEQAQQANENASVEVSVANGSDEASETATRTVSNDGSATDGTTTSVITEAELQDYFARLAREVGMESSTPSEQGEPEAERVQDTDESESSEDEQSAESNESTESTEPEDVTETSEGGEASQEETEGEQSAAAESGDKEGK</sequence>
<keyword evidence="2" id="KW-0472">Membrane</keyword>
<protein>
    <submittedName>
        <fullName evidence="3">Hypothetical membrane associated protein</fullName>
    </submittedName>
</protein>
<feature type="compositionally biased region" description="Acidic residues" evidence="1">
    <location>
        <begin position="393"/>
        <end position="404"/>
    </location>
</feature>
<keyword evidence="2" id="KW-1133">Transmembrane helix</keyword>
<accession>A0A806FJ62</accession>
<feature type="transmembrane region" description="Helical" evidence="2">
    <location>
        <begin position="23"/>
        <end position="45"/>
    </location>
</feature>
<dbReference type="EMBL" id="CP002915">
    <property type="protein sequence ID" value="AEK30893.1"/>
    <property type="molecule type" value="Genomic_DNA"/>
</dbReference>
<dbReference type="RefSeq" id="WP_004219185.1">
    <property type="nucleotide sequence ID" value="NC_017215.1"/>
</dbReference>
<dbReference type="AlphaFoldDB" id="A0A806FJ62"/>
<evidence type="ECO:0000256" key="2">
    <source>
        <dbReference type="SAM" id="Phobius"/>
    </source>
</evidence>